<keyword evidence="2" id="KW-1185">Reference proteome</keyword>
<reference evidence="1 2" key="1">
    <citation type="submission" date="2019-03" db="EMBL/GenBank/DDBJ databases">
        <title>Genomic Encyclopedia of Type Strains, Phase IV (KMG-IV): sequencing the most valuable type-strain genomes for metagenomic binning, comparative biology and taxonomic classification.</title>
        <authorList>
            <person name="Goeker M."/>
        </authorList>
    </citation>
    <scope>NUCLEOTIDE SEQUENCE [LARGE SCALE GENOMIC DNA]</scope>
    <source>
        <strain evidence="1 2">DSM 45707</strain>
    </source>
</reference>
<proteinExistence type="predicted"/>
<dbReference type="AlphaFoldDB" id="A0A4R3L7Y6"/>
<gene>
    <name evidence="1" type="ORF">EDD58_102238</name>
</gene>
<organism evidence="1 2">
    <name type="scientific">Hazenella coriacea</name>
    <dbReference type="NCBI Taxonomy" id="1179467"/>
    <lineage>
        <taxon>Bacteria</taxon>
        <taxon>Bacillati</taxon>
        <taxon>Bacillota</taxon>
        <taxon>Bacilli</taxon>
        <taxon>Bacillales</taxon>
        <taxon>Thermoactinomycetaceae</taxon>
        <taxon>Hazenella</taxon>
    </lineage>
</organism>
<dbReference type="Proteomes" id="UP000294937">
    <property type="component" value="Unassembled WGS sequence"/>
</dbReference>
<comment type="caution">
    <text evidence="1">The sequence shown here is derived from an EMBL/GenBank/DDBJ whole genome shotgun (WGS) entry which is preliminary data.</text>
</comment>
<dbReference type="RefSeq" id="WP_131923649.1">
    <property type="nucleotide sequence ID" value="NZ_SMAG01000002.1"/>
</dbReference>
<accession>A0A4R3L7Y6</accession>
<evidence type="ECO:0000313" key="1">
    <source>
        <dbReference type="EMBL" id="TCS95662.1"/>
    </source>
</evidence>
<dbReference type="EMBL" id="SMAG01000002">
    <property type="protein sequence ID" value="TCS95662.1"/>
    <property type="molecule type" value="Genomic_DNA"/>
</dbReference>
<dbReference type="OrthoDB" id="2991608at2"/>
<evidence type="ECO:0000313" key="2">
    <source>
        <dbReference type="Proteomes" id="UP000294937"/>
    </source>
</evidence>
<sequence length="103" mass="11284">MNKQLNSETEAREKKKSKRLVGLFAASMLVVPLTGCDDEVDLEDLCFDDDFDKYCDDDGSTYDSNNYVVLNGKRFAYLKDNSSLVSDSSNYKKGLGSGSSSGG</sequence>
<protein>
    <submittedName>
        <fullName evidence="1">Uncharacterized protein</fullName>
    </submittedName>
</protein>
<name>A0A4R3L7Y6_9BACL</name>